<evidence type="ECO:0000313" key="2">
    <source>
        <dbReference type="Proteomes" id="UP000502996"/>
    </source>
</evidence>
<evidence type="ECO:0000313" key="1">
    <source>
        <dbReference type="EMBL" id="QIG42339.1"/>
    </source>
</evidence>
<reference evidence="1 2" key="1">
    <citation type="submission" date="2020-02" db="EMBL/GenBank/DDBJ databases">
        <title>Full genome sequence of Nocardioides sp. R-3366.</title>
        <authorList>
            <person name="Im W.-T."/>
        </authorList>
    </citation>
    <scope>NUCLEOTIDE SEQUENCE [LARGE SCALE GENOMIC DNA]</scope>
    <source>
        <strain evidence="1 2">R-3366</strain>
    </source>
</reference>
<keyword evidence="2" id="KW-1185">Reference proteome</keyword>
<dbReference type="RefSeq" id="WP_165229669.1">
    <property type="nucleotide sequence ID" value="NZ_CP049257.1"/>
</dbReference>
<accession>A0A6G6WAV3</accession>
<gene>
    <name evidence="1" type="ORF">G5V58_05760</name>
</gene>
<sequence>MARLAVLAHFDPRGAVGPHVRRQAEALATAVDDLVVVSTAELTDAARTFLSSVGRLVERENTGYDFASYRAGLGTLDLERYDEVTITNDSYVGPLVAARSVYARLAGREADFWGLTETDRVKHHVQSFFVTFRRSAIESEAFRRFWGELAVLDDRSQVIRQHEVGLSRRLYKAGLRSAAYYTETEVDRRTARRRVRWWALRRTGLPKTRADVALLRKRGAVPWNPSTALADRALDGGRLPYVKIDVLRHDPYGLGAGRLLDLCEQELPEAFEGVRGFLADTARFYPTRPAEVLQPVPVVAQPLRRLVEYGRA</sequence>
<name>A0A6G6WAV3_9ACTN</name>
<organism evidence="1 2">
    <name type="scientific">Nocardioides anomalus</name>
    <dbReference type="NCBI Taxonomy" id="2712223"/>
    <lineage>
        <taxon>Bacteria</taxon>
        <taxon>Bacillati</taxon>
        <taxon>Actinomycetota</taxon>
        <taxon>Actinomycetes</taxon>
        <taxon>Propionibacteriales</taxon>
        <taxon>Nocardioidaceae</taxon>
        <taxon>Nocardioides</taxon>
    </lineage>
</organism>
<dbReference type="AlphaFoldDB" id="A0A6G6WAV3"/>
<dbReference type="InterPro" id="IPR007739">
    <property type="entry name" value="RgpF"/>
</dbReference>
<dbReference type="KEGG" id="nano:G5V58_05760"/>
<dbReference type="Pfam" id="PF05045">
    <property type="entry name" value="RgpF"/>
    <property type="match status" value="1"/>
</dbReference>
<protein>
    <submittedName>
        <fullName evidence="1">Uncharacterized protein</fullName>
    </submittedName>
</protein>
<dbReference type="Proteomes" id="UP000502996">
    <property type="component" value="Chromosome"/>
</dbReference>
<dbReference type="EMBL" id="CP049257">
    <property type="protein sequence ID" value="QIG42339.1"/>
    <property type="molecule type" value="Genomic_DNA"/>
</dbReference>
<proteinExistence type="predicted"/>